<evidence type="ECO:0000256" key="1">
    <source>
        <dbReference type="SAM" id="MobiDB-lite"/>
    </source>
</evidence>
<gene>
    <name evidence="2" type="ORF">CEXT_144451</name>
</gene>
<feature type="region of interest" description="Disordered" evidence="1">
    <location>
        <begin position="114"/>
        <end position="135"/>
    </location>
</feature>
<protein>
    <submittedName>
        <fullName evidence="2">Uncharacterized protein</fullName>
    </submittedName>
</protein>
<name>A0AAV4XB63_CAEEX</name>
<feature type="compositionally biased region" description="Polar residues" evidence="1">
    <location>
        <begin position="126"/>
        <end position="135"/>
    </location>
</feature>
<comment type="caution">
    <text evidence="2">The sequence shown here is derived from an EMBL/GenBank/DDBJ whole genome shotgun (WGS) entry which is preliminary data.</text>
</comment>
<evidence type="ECO:0000313" key="2">
    <source>
        <dbReference type="EMBL" id="GIY92156.1"/>
    </source>
</evidence>
<sequence>MVILCPITNSLWEVTVNDRIKNSKTSPYPKLLEMVVFMDHLQQSKLHGLFLRPINLVLLQTLTPFDSAPSVMFNCLALLIKKKKWALCLLPASKSSIARVCRLRENNKWRHASCRQGHDIHRGQRSWPSPSEQQV</sequence>
<dbReference type="EMBL" id="BPLR01000106">
    <property type="protein sequence ID" value="GIY92156.1"/>
    <property type="molecule type" value="Genomic_DNA"/>
</dbReference>
<keyword evidence="3" id="KW-1185">Reference proteome</keyword>
<proteinExistence type="predicted"/>
<reference evidence="2 3" key="1">
    <citation type="submission" date="2021-06" db="EMBL/GenBank/DDBJ databases">
        <title>Caerostris extrusa draft genome.</title>
        <authorList>
            <person name="Kono N."/>
            <person name="Arakawa K."/>
        </authorList>
    </citation>
    <scope>NUCLEOTIDE SEQUENCE [LARGE SCALE GENOMIC DNA]</scope>
</reference>
<dbReference type="Proteomes" id="UP001054945">
    <property type="component" value="Unassembled WGS sequence"/>
</dbReference>
<accession>A0AAV4XB63</accession>
<organism evidence="2 3">
    <name type="scientific">Caerostris extrusa</name>
    <name type="common">Bark spider</name>
    <name type="synonym">Caerostris bankana</name>
    <dbReference type="NCBI Taxonomy" id="172846"/>
    <lineage>
        <taxon>Eukaryota</taxon>
        <taxon>Metazoa</taxon>
        <taxon>Ecdysozoa</taxon>
        <taxon>Arthropoda</taxon>
        <taxon>Chelicerata</taxon>
        <taxon>Arachnida</taxon>
        <taxon>Araneae</taxon>
        <taxon>Araneomorphae</taxon>
        <taxon>Entelegynae</taxon>
        <taxon>Araneoidea</taxon>
        <taxon>Araneidae</taxon>
        <taxon>Caerostris</taxon>
    </lineage>
</organism>
<dbReference type="AlphaFoldDB" id="A0AAV4XB63"/>
<evidence type="ECO:0000313" key="3">
    <source>
        <dbReference type="Proteomes" id="UP001054945"/>
    </source>
</evidence>